<dbReference type="AlphaFoldDB" id="A0A2R6C524"/>
<gene>
    <name evidence="1" type="ORF">B9Q04_18250</name>
</gene>
<reference evidence="1 2" key="1">
    <citation type="submission" date="2017-04" db="EMBL/GenBank/DDBJ databases">
        <title>Novel microbial lineages endemic to geothermal iron-oxide mats fill important gaps in the evolutionary history of Archaea.</title>
        <authorList>
            <person name="Jay Z.J."/>
            <person name="Beam J.P."/>
            <person name="Dlakic M."/>
            <person name="Rusch D.B."/>
            <person name="Kozubal M.A."/>
            <person name="Inskeep W.P."/>
        </authorList>
    </citation>
    <scope>NUCLEOTIDE SEQUENCE [LARGE SCALE GENOMIC DNA]</scope>
    <source>
        <strain evidence="1">BE_D</strain>
    </source>
</reference>
<proteinExistence type="predicted"/>
<evidence type="ECO:0000313" key="1">
    <source>
        <dbReference type="EMBL" id="PSO06015.1"/>
    </source>
</evidence>
<accession>A0A2R6C524</accession>
<evidence type="ECO:0000313" key="2">
    <source>
        <dbReference type="Proteomes" id="UP000242015"/>
    </source>
</evidence>
<comment type="caution">
    <text evidence="1">The sequence shown here is derived from an EMBL/GenBank/DDBJ whole genome shotgun (WGS) entry which is preliminary data.</text>
</comment>
<organism evidence="1 2">
    <name type="scientific">Candidatus Marsarchaeota G2 archaeon BE_D</name>
    <dbReference type="NCBI Taxonomy" id="1978158"/>
    <lineage>
        <taxon>Archaea</taxon>
        <taxon>Candidatus Marsarchaeota</taxon>
        <taxon>Candidatus Marsarchaeota group 2</taxon>
    </lineage>
</organism>
<name>A0A2R6C524_9ARCH</name>
<protein>
    <submittedName>
        <fullName evidence="1">Uncharacterized protein</fullName>
    </submittedName>
</protein>
<dbReference type="EMBL" id="NEXF01000628">
    <property type="protein sequence ID" value="PSO06015.1"/>
    <property type="molecule type" value="Genomic_DNA"/>
</dbReference>
<sequence>MSVRLSYPKVFGGDINELTRRVAELSVRKILGNSTTATLLYLIPVTDLSTRQIMSDLKLFFPFASSATLRRYTRYLRLVARGVFGLRVRSYMRVKVEATWVIGVSGARPCIATTDALSEWVYYTPFDRFSPTNPSSVIQLTLNAYYETIGDAIRVCGSGTPEYTELKVIIEVNGYGKQYSSTVLHIKGSEVNTVNNLYYSLVNVLGGGSAMPLEIIHTLDNTTLWARRGDIV</sequence>
<dbReference type="Proteomes" id="UP000242015">
    <property type="component" value="Unassembled WGS sequence"/>
</dbReference>